<comment type="caution">
    <text evidence="2">The sequence shown here is derived from an EMBL/GenBank/DDBJ whole genome shotgun (WGS) entry which is preliminary data.</text>
</comment>
<reference evidence="2" key="1">
    <citation type="submission" date="2021-02" db="EMBL/GenBank/DDBJ databases">
        <authorList>
            <person name="Dougan E. K."/>
            <person name="Rhodes N."/>
            <person name="Thang M."/>
            <person name="Chan C."/>
        </authorList>
    </citation>
    <scope>NUCLEOTIDE SEQUENCE</scope>
</reference>
<feature type="non-terminal residue" evidence="2">
    <location>
        <position position="134"/>
    </location>
</feature>
<accession>A0A812KQI0</accession>
<feature type="region of interest" description="Disordered" evidence="1">
    <location>
        <begin position="1"/>
        <end position="37"/>
    </location>
</feature>
<evidence type="ECO:0000256" key="1">
    <source>
        <dbReference type="SAM" id="MobiDB-lite"/>
    </source>
</evidence>
<proteinExistence type="predicted"/>
<gene>
    <name evidence="2" type="ORF">SNAT2548_LOCUS9062</name>
</gene>
<dbReference type="AlphaFoldDB" id="A0A812KQI0"/>
<dbReference type="EMBL" id="CAJNDS010000688">
    <property type="protein sequence ID" value="CAE7228195.1"/>
    <property type="molecule type" value="Genomic_DNA"/>
</dbReference>
<dbReference type="Proteomes" id="UP000604046">
    <property type="component" value="Unassembled WGS sequence"/>
</dbReference>
<sequence>MSKARLGANSAEATVRVTKGNGGSGNPRCPGQGRGHRDITCTKETTMTFRCTKCMIYSPCVEAKPRVDKVNTASFGQVEVCAPRYDYIRNHKASDLVIPLQVVRGVEDVLAPAQGGRVDSGLDGLWQWADQKCT</sequence>
<evidence type="ECO:0000313" key="2">
    <source>
        <dbReference type="EMBL" id="CAE7228195.1"/>
    </source>
</evidence>
<protein>
    <submittedName>
        <fullName evidence="2">Uncharacterized protein</fullName>
    </submittedName>
</protein>
<organism evidence="2 3">
    <name type="scientific">Symbiodinium natans</name>
    <dbReference type="NCBI Taxonomy" id="878477"/>
    <lineage>
        <taxon>Eukaryota</taxon>
        <taxon>Sar</taxon>
        <taxon>Alveolata</taxon>
        <taxon>Dinophyceae</taxon>
        <taxon>Suessiales</taxon>
        <taxon>Symbiodiniaceae</taxon>
        <taxon>Symbiodinium</taxon>
    </lineage>
</organism>
<evidence type="ECO:0000313" key="3">
    <source>
        <dbReference type="Proteomes" id="UP000604046"/>
    </source>
</evidence>
<keyword evidence="3" id="KW-1185">Reference proteome</keyword>
<name>A0A812KQI0_9DINO</name>